<name>A0A9D4EQD6_DREPO</name>
<comment type="caution">
    <text evidence="1">The sequence shown here is derived from an EMBL/GenBank/DDBJ whole genome shotgun (WGS) entry which is preliminary data.</text>
</comment>
<sequence length="63" mass="7483">MWSNSRQWNDWGNANPLGPICNIRAQQCDAEFHRPDLYYKSTTQDLTESCIKWDYSDLEKIQT</sequence>
<gene>
    <name evidence="1" type="ORF">DPMN_161851</name>
</gene>
<organism evidence="1 2">
    <name type="scientific">Dreissena polymorpha</name>
    <name type="common">Zebra mussel</name>
    <name type="synonym">Mytilus polymorpha</name>
    <dbReference type="NCBI Taxonomy" id="45954"/>
    <lineage>
        <taxon>Eukaryota</taxon>
        <taxon>Metazoa</taxon>
        <taxon>Spiralia</taxon>
        <taxon>Lophotrochozoa</taxon>
        <taxon>Mollusca</taxon>
        <taxon>Bivalvia</taxon>
        <taxon>Autobranchia</taxon>
        <taxon>Heteroconchia</taxon>
        <taxon>Euheterodonta</taxon>
        <taxon>Imparidentia</taxon>
        <taxon>Neoheterodontei</taxon>
        <taxon>Myida</taxon>
        <taxon>Dreissenoidea</taxon>
        <taxon>Dreissenidae</taxon>
        <taxon>Dreissena</taxon>
    </lineage>
</organism>
<protein>
    <submittedName>
        <fullName evidence="1">Uncharacterized protein</fullName>
    </submittedName>
</protein>
<evidence type="ECO:0000313" key="1">
    <source>
        <dbReference type="EMBL" id="KAH3783901.1"/>
    </source>
</evidence>
<evidence type="ECO:0000313" key="2">
    <source>
        <dbReference type="Proteomes" id="UP000828390"/>
    </source>
</evidence>
<accession>A0A9D4EQD6</accession>
<keyword evidence="2" id="KW-1185">Reference proteome</keyword>
<dbReference type="Proteomes" id="UP000828390">
    <property type="component" value="Unassembled WGS sequence"/>
</dbReference>
<dbReference type="EMBL" id="JAIWYP010000008">
    <property type="protein sequence ID" value="KAH3783901.1"/>
    <property type="molecule type" value="Genomic_DNA"/>
</dbReference>
<reference evidence="1" key="1">
    <citation type="journal article" date="2019" name="bioRxiv">
        <title>The Genome of the Zebra Mussel, Dreissena polymorpha: A Resource for Invasive Species Research.</title>
        <authorList>
            <person name="McCartney M.A."/>
            <person name="Auch B."/>
            <person name="Kono T."/>
            <person name="Mallez S."/>
            <person name="Zhang Y."/>
            <person name="Obille A."/>
            <person name="Becker A."/>
            <person name="Abrahante J.E."/>
            <person name="Garbe J."/>
            <person name="Badalamenti J.P."/>
            <person name="Herman A."/>
            <person name="Mangelson H."/>
            <person name="Liachko I."/>
            <person name="Sullivan S."/>
            <person name="Sone E.D."/>
            <person name="Koren S."/>
            <person name="Silverstein K.A.T."/>
            <person name="Beckman K.B."/>
            <person name="Gohl D.M."/>
        </authorList>
    </citation>
    <scope>NUCLEOTIDE SEQUENCE</scope>
    <source>
        <strain evidence="1">Duluth1</strain>
        <tissue evidence="1">Whole animal</tissue>
    </source>
</reference>
<dbReference type="AlphaFoldDB" id="A0A9D4EQD6"/>
<proteinExistence type="predicted"/>
<reference evidence="1" key="2">
    <citation type="submission" date="2020-11" db="EMBL/GenBank/DDBJ databases">
        <authorList>
            <person name="McCartney M.A."/>
            <person name="Auch B."/>
            <person name="Kono T."/>
            <person name="Mallez S."/>
            <person name="Becker A."/>
            <person name="Gohl D.M."/>
            <person name="Silverstein K.A.T."/>
            <person name="Koren S."/>
            <person name="Bechman K.B."/>
            <person name="Herman A."/>
            <person name="Abrahante J.E."/>
            <person name="Garbe J."/>
        </authorList>
    </citation>
    <scope>NUCLEOTIDE SEQUENCE</scope>
    <source>
        <strain evidence="1">Duluth1</strain>
        <tissue evidence="1">Whole animal</tissue>
    </source>
</reference>